<dbReference type="AlphaFoldDB" id="A0AAN7XKS7"/>
<dbReference type="EMBL" id="JAUZQC010000012">
    <property type="protein sequence ID" value="KAK5862626.1"/>
    <property type="molecule type" value="Genomic_DNA"/>
</dbReference>
<organism evidence="1 2">
    <name type="scientific">Eleginops maclovinus</name>
    <name type="common">Patagonian blennie</name>
    <name type="synonym">Eleginus maclovinus</name>
    <dbReference type="NCBI Taxonomy" id="56733"/>
    <lineage>
        <taxon>Eukaryota</taxon>
        <taxon>Metazoa</taxon>
        <taxon>Chordata</taxon>
        <taxon>Craniata</taxon>
        <taxon>Vertebrata</taxon>
        <taxon>Euteleostomi</taxon>
        <taxon>Actinopterygii</taxon>
        <taxon>Neopterygii</taxon>
        <taxon>Teleostei</taxon>
        <taxon>Neoteleostei</taxon>
        <taxon>Acanthomorphata</taxon>
        <taxon>Eupercaria</taxon>
        <taxon>Perciformes</taxon>
        <taxon>Notothenioidei</taxon>
        <taxon>Eleginopidae</taxon>
        <taxon>Eleginops</taxon>
    </lineage>
</organism>
<evidence type="ECO:0000313" key="1">
    <source>
        <dbReference type="EMBL" id="KAK5862626.1"/>
    </source>
</evidence>
<gene>
    <name evidence="1" type="ORF">PBY51_017997</name>
</gene>
<dbReference type="Proteomes" id="UP001346869">
    <property type="component" value="Unassembled WGS sequence"/>
</dbReference>
<accession>A0AAN7XKS7</accession>
<reference evidence="1 2" key="2">
    <citation type="journal article" date="2023" name="Mol. Biol. Evol.">
        <title>Genomics of Secondarily Temperate Adaptation in the Only Non-Antarctic Icefish.</title>
        <authorList>
            <person name="Rivera-Colon A.G."/>
            <person name="Rayamajhi N."/>
            <person name="Minhas B.F."/>
            <person name="Madrigal G."/>
            <person name="Bilyk K.T."/>
            <person name="Yoon V."/>
            <person name="Hune M."/>
            <person name="Gregory S."/>
            <person name="Cheng C.H.C."/>
            <person name="Catchen J.M."/>
        </authorList>
    </citation>
    <scope>NUCLEOTIDE SEQUENCE [LARGE SCALE GENOMIC DNA]</scope>
    <source>
        <strain evidence="1">JMC-PN-2008</strain>
    </source>
</reference>
<evidence type="ECO:0000313" key="2">
    <source>
        <dbReference type="Proteomes" id="UP001346869"/>
    </source>
</evidence>
<proteinExistence type="predicted"/>
<name>A0AAN7XKS7_ELEMC</name>
<protein>
    <submittedName>
        <fullName evidence="1">Uncharacterized protein</fullName>
    </submittedName>
</protein>
<sequence>MSFPPAVFNLRGGNSSSVLKATLDTRDRAGVRKPGAPGLSGPLWLEKSDDFLYSRLGLSHNGQHTGRIKGEHRA</sequence>
<comment type="caution">
    <text evidence="1">The sequence shown here is derived from an EMBL/GenBank/DDBJ whole genome shotgun (WGS) entry which is preliminary data.</text>
</comment>
<reference evidence="1 2" key="1">
    <citation type="journal article" date="2023" name="Genes (Basel)">
        <title>Chromosome-Level Genome Assembly and Circadian Gene Repertoire of the Patagonia Blennie Eleginops maclovinus-The Closest Ancestral Proxy of Antarctic Cryonotothenioids.</title>
        <authorList>
            <person name="Cheng C.C."/>
            <person name="Rivera-Colon A.G."/>
            <person name="Minhas B.F."/>
            <person name="Wilson L."/>
            <person name="Rayamajhi N."/>
            <person name="Vargas-Chacoff L."/>
            <person name="Catchen J.M."/>
        </authorList>
    </citation>
    <scope>NUCLEOTIDE SEQUENCE [LARGE SCALE GENOMIC DNA]</scope>
    <source>
        <strain evidence="1">JMC-PN-2008</strain>
    </source>
</reference>
<keyword evidence="2" id="KW-1185">Reference proteome</keyword>